<dbReference type="Pfam" id="PF01817">
    <property type="entry name" value="CM_2"/>
    <property type="match status" value="1"/>
</dbReference>
<reference evidence="4 5" key="1">
    <citation type="submission" date="2016-10" db="EMBL/GenBank/DDBJ databases">
        <authorList>
            <person name="de Groot N.N."/>
        </authorList>
    </citation>
    <scope>NUCLEOTIDE SEQUENCE [LARGE SCALE GENOMIC DNA]</scope>
    <source>
        <strain evidence="4 5">Nm110</strain>
    </source>
</reference>
<evidence type="ECO:0000256" key="2">
    <source>
        <dbReference type="ARBA" id="ARBA00022729"/>
    </source>
</evidence>
<dbReference type="SUPFAM" id="SSF48600">
    <property type="entry name" value="Chorismate mutase II"/>
    <property type="match status" value="1"/>
</dbReference>
<evidence type="ECO:0000256" key="1">
    <source>
        <dbReference type="ARBA" id="ARBA00012404"/>
    </source>
</evidence>
<sequence length="452" mass="50377">MEKVLLSPILRGTYHDALASWYIAVRKLSCILCALLVLFANTAVAQVSFLDQEDQVRQIFALIDKRLELMQAVAAWKHVHQRPVLDDVRERSVLEATVAQAQTFGISAEPVRELFALQMRLAREMQQRFIDQWTAAGGVPAAPPDLSAELRPQLVKLGVQLMQAIYLAMPEFERQDFHGYYAGSAHSIARRGVGERDINALFDALARLRLTPTPTLQRITASRILRIGTTGDYAPFTLESRGVLTGADIAAAISLAAFLDAEPQFVRTTWPTLMTDYLGNRFDLAISGISITAERAAIGSFSIPYYRGGKTPIVRCGTEARFDSLNEVNQADVRVIVNPGGTNERFVREHLHNVQPILYTDNRTIFEEIATGRADVMVTDDVEVDLQTQRDSRLCRATAEVFTQYDKALLLARDPKLIAKVDAWLSAERESGKVSQRLKDAFSSENSLAIKR</sequence>
<dbReference type="InterPro" id="IPR001638">
    <property type="entry name" value="Solute-binding_3/MltF_N"/>
</dbReference>
<dbReference type="InterPro" id="IPR008240">
    <property type="entry name" value="Chorismate_mutase_periplasmic"/>
</dbReference>
<dbReference type="EC" id="5.4.99.5" evidence="1"/>
<dbReference type="NCBIfam" id="TIGR01806">
    <property type="entry name" value="CM_mono2"/>
    <property type="match status" value="1"/>
</dbReference>
<evidence type="ECO:0000259" key="3">
    <source>
        <dbReference type="PROSITE" id="PS51168"/>
    </source>
</evidence>
<dbReference type="InterPro" id="IPR036263">
    <property type="entry name" value="Chorismate_II_sf"/>
</dbReference>
<protein>
    <recommendedName>
        <fullName evidence="1">chorismate mutase</fullName>
        <ecNumber evidence="1">5.4.99.5</ecNumber>
    </recommendedName>
</protein>
<dbReference type="PROSITE" id="PS51168">
    <property type="entry name" value="CHORISMATE_MUT_2"/>
    <property type="match status" value="1"/>
</dbReference>
<dbReference type="GO" id="GO:0004106">
    <property type="term" value="F:chorismate mutase activity"/>
    <property type="evidence" value="ECO:0007669"/>
    <property type="project" value="UniProtKB-EC"/>
</dbReference>
<keyword evidence="2" id="KW-0732">Signal</keyword>
<dbReference type="InterPro" id="IPR036979">
    <property type="entry name" value="CM_dom_sf"/>
</dbReference>
<proteinExistence type="predicted"/>
<dbReference type="GO" id="GO:0046417">
    <property type="term" value="P:chorismate metabolic process"/>
    <property type="evidence" value="ECO:0007669"/>
    <property type="project" value="InterPro"/>
</dbReference>
<name>A0A1H2UGL0_9PROT</name>
<dbReference type="AlphaFoldDB" id="A0A1H2UGL0"/>
<dbReference type="InterPro" id="IPR002701">
    <property type="entry name" value="CM_II_prokaryot"/>
</dbReference>
<dbReference type="SMART" id="SM00830">
    <property type="entry name" value="CM_2"/>
    <property type="match status" value="1"/>
</dbReference>
<dbReference type="PANTHER" id="PTHR35936">
    <property type="entry name" value="MEMBRANE-BOUND LYTIC MUREIN TRANSGLYCOSYLASE F"/>
    <property type="match status" value="1"/>
</dbReference>
<dbReference type="EMBL" id="FNNH01000016">
    <property type="protein sequence ID" value="SDW55272.1"/>
    <property type="molecule type" value="Genomic_DNA"/>
</dbReference>
<gene>
    <name evidence="4" type="ORF">SAMN05421882_10161</name>
</gene>
<dbReference type="UniPathway" id="UPA00120">
    <property type="reaction ID" value="UER00203"/>
</dbReference>
<dbReference type="SUPFAM" id="SSF53850">
    <property type="entry name" value="Periplasmic binding protein-like II"/>
    <property type="match status" value="1"/>
</dbReference>
<feature type="domain" description="Chorismate mutase" evidence="3">
    <location>
        <begin position="37"/>
        <end position="130"/>
    </location>
</feature>
<dbReference type="Pfam" id="PF00497">
    <property type="entry name" value="SBP_bac_3"/>
    <property type="match status" value="1"/>
</dbReference>
<dbReference type="Proteomes" id="UP000183454">
    <property type="component" value="Unassembled WGS sequence"/>
</dbReference>
<dbReference type="SMART" id="SM00062">
    <property type="entry name" value="PBPb"/>
    <property type="match status" value="1"/>
</dbReference>
<dbReference type="Gene3D" id="3.40.190.10">
    <property type="entry name" value="Periplasmic binding protein-like II"/>
    <property type="match status" value="2"/>
</dbReference>
<evidence type="ECO:0000313" key="5">
    <source>
        <dbReference type="Proteomes" id="UP000183454"/>
    </source>
</evidence>
<dbReference type="PANTHER" id="PTHR35936:SF19">
    <property type="entry name" value="AMINO-ACID-BINDING PROTEIN YXEM-RELATED"/>
    <property type="match status" value="1"/>
</dbReference>
<accession>A0A1H2UGL0</accession>
<dbReference type="Gene3D" id="1.20.59.10">
    <property type="entry name" value="Chorismate mutase"/>
    <property type="match status" value="1"/>
</dbReference>
<evidence type="ECO:0000313" key="4">
    <source>
        <dbReference type="EMBL" id="SDW55272.1"/>
    </source>
</evidence>
<organism evidence="4 5">
    <name type="scientific">Nitrosomonas communis</name>
    <dbReference type="NCBI Taxonomy" id="44574"/>
    <lineage>
        <taxon>Bacteria</taxon>
        <taxon>Pseudomonadati</taxon>
        <taxon>Pseudomonadota</taxon>
        <taxon>Betaproteobacteria</taxon>
        <taxon>Nitrosomonadales</taxon>
        <taxon>Nitrosomonadaceae</taxon>
        <taxon>Nitrosomonas</taxon>
    </lineage>
</organism>